<dbReference type="PANTHER" id="PTHR22911:SF103">
    <property type="entry name" value="BLR2811 PROTEIN"/>
    <property type="match status" value="1"/>
</dbReference>
<dbReference type="Proteomes" id="UP000580043">
    <property type="component" value="Unassembled WGS sequence"/>
</dbReference>
<dbReference type="RefSeq" id="WP_169147192.1">
    <property type="nucleotide sequence ID" value="NZ_JABBGA010000017.1"/>
</dbReference>
<sequence length="295" mass="31367">MNHPQRPLFGAGLAMVALILFVLLDATAKHLSSRYPVPLLIWARYTVHLALMLVLLAPRLGHRLYRTRRPALHLLRAGLLLGTSLCGLAAFNRLPLAEATAVIFASPVIVVLLARPLLGEQIGPWRSTAVVMGFAGVLLVARPGGGLGPEGIAFALAAAVFYAIYQILTRKMSRTESPVTLLFHTALTGSLAMSAALPGFDHGPAPDTREYLLFLAMGTLAATAHFLLTKAFREAPASLLSPMLYVQIVWATLFGWLVFGQVPDTVALAGMAVIGVAGILIAVDGRRSSRPGPVG</sequence>
<dbReference type="InterPro" id="IPR000620">
    <property type="entry name" value="EamA_dom"/>
</dbReference>
<dbReference type="EMBL" id="JABBGA010000017">
    <property type="protein sequence ID" value="NML27654.1"/>
    <property type="molecule type" value="Genomic_DNA"/>
</dbReference>
<feature type="transmembrane region" description="Helical" evidence="1">
    <location>
        <begin position="7"/>
        <end position="27"/>
    </location>
</feature>
<feature type="transmembrane region" description="Helical" evidence="1">
    <location>
        <begin position="180"/>
        <end position="199"/>
    </location>
</feature>
<feature type="transmembrane region" description="Helical" evidence="1">
    <location>
        <begin position="211"/>
        <end position="228"/>
    </location>
</feature>
<dbReference type="GO" id="GO:0016020">
    <property type="term" value="C:membrane"/>
    <property type="evidence" value="ECO:0007669"/>
    <property type="project" value="InterPro"/>
</dbReference>
<keyword evidence="1" id="KW-1133">Transmembrane helix</keyword>
<evidence type="ECO:0000259" key="2">
    <source>
        <dbReference type="Pfam" id="PF00892"/>
    </source>
</evidence>
<gene>
    <name evidence="3" type="ORF">HHL15_18000</name>
</gene>
<dbReference type="SUPFAM" id="SSF103481">
    <property type="entry name" value="Multidrug resistance efflux transporter EmrE"/>
    <property type="match status" value="2"/>
</dbReference>
<keyword evidence="1" id="KW-0472">Membrane</keyword>
<reference evidence="3 4" key="1">
    <citation type="submission" date="2020-04" db="EMBL/GenBank/DDBJ databases">
        <title>Zoogloea sp. G-4-1-14 isolated from soil.</title>
        <authorList>
            <person name="Dahal R.H."/>
        </authorList>
    </citation>
    <scope>NUCLEOTIDE SEQUENCE [LARGE SCALE GENOMIC DNA]</scope>
    <source>
        <strain evidence="3 4">G-4-1-14</strain>
    </source>
</reference>
<dbReference type="AlphaFoldDB" id="A0A848G8Q1"/>
<comment type="caution">
    <text evidence="3">The sequence shown here is derived from an EMBL/GenBank/DDBJ whole genome shotgun (WGS) entry which is preliminary data.</text>
</comment>
<keyword evidence="4" id="KW-1185">Reference proteome</keyword>
<feature type="transmembrane region" description="Helical" evidence="1">
    <location>
        <begin position="73"/>
        <end position="91"/>
    </location>
</feature>
<dbReference type="PANTHER" id="PTHR22911">
    <property type="entry name" value="ACYL-MALONYL CONDENSING ENZYME-RELATED"/>
    <property type="match status" value="1"/>
</dbReference>
<name>A0A848G8Q1_9RHOO</name>
<dbReference type="InterPro" id="IPR037185">
    <property type="entry name" value="EmrE-like"/>
</dbReference>
<proteinExistence type="predicted"/>
<evidence type="ECO:0000313" key="3">
    <source>
        <dbReference type="EMBL" id="NML27654.1"/>
    </source>
</evidence>
<feature type="domain" description="EamA" evidence="2">
    <location>
        <begin position="9"/>
        <end position="141"/>
    </location>
</feature>
<dbReference type="Pfam" id="PF00892">
    <property type="entry name" value="EamA"/>
    <property type="match status" value="2"/>
</dbReference>
<feature type="transmembrane region" description="Helical" evidence="1">
    <location>
        <begin position="97"/>
        <end position="118"/>
    </location>
</feature>
<keyword evidence="1" id="KW-0812">Transmembrane</keyword>
<evidence type="ECO:0000313" key="4">
    <source>
        <dbReference type="Proteomes" id="UP000580043"/>
    </source>
</evidence>
<dbReference type="Gene3D" id="1.10.3730.20">
    <property type="match status" value="1"/>
</dbReference>
<feature type="transmembrane region" description="Helical" evidence="1">
    <location>
        <begin position="151"/>
        <end position="168"/>
    </location>
</feature>
<feature type="transmembrane region" description="Helical" evidence="1">
    <location>
        <begin position="265"/>
        <end position="283"/>
    </location>
</feature>
<accession>A0A848G8Q1</accession>
<organism evidence="3 4">
    <name type="scientific">Zoogloea dura</name>
    <dbReference type="NCBI Taxonomy" id="2728840"/>
    <lineage>
        <taxon>Bacteria</taxon>
        <taxon>Pseudomonadati</taxon>
        <taxon>Pseudomonadota</taxon>
        <taxon>Betaproteobacteria</taxon>
        <taxon>Rhodocyclales</taxon>
        <taxon>Zoogloeaceae</taxon>
        <taxon>Zoogloea</taxon>
    </lineage>
</organism>
<feature type="transmembrane region" description="Helical" evidence="1">
    <location>
        <begin position="240"/>
        <end position="259"/>
    </location>
</feature>
<feature type="domain" description="EamA" evidence="2">
    <location>
        <begin position="151"/>
        <end position="281"/>
    </location>
</feature>
<protein>
    <submittedName>
        <fullName evidence="3">DMT family transporter</fullName>
    </submittedName>
</protein>
<feature type="transmembrane region" description="Helical" evidence="1">
    <location>
        <begin position="39"/>
        <end position="61"/>
    </location>
</feature>
<feature type="transmembrane region" description="Helical" evidence="1">
    <location>
        <begin position="125"/>
        <end position="145"/>
    </location>
</feature>
<evidence type="ECO:0000256" key="1">
    <source>
        <dbReference type="SAM" id="Phobius"/>
    </source>
</evidence>